<accession>A0A2P6TWS1</accession>
<feature type="zinc finger region" description="C3H1-type" evidence="5">
    <location>
        <begin position="418"/>
        <end position="446"/>
    </location>
</feature>
<feature type="domain" description="C3H1-type" evidence="8">
    <location>
        <begin position="286"/>
        <end position="314"/>
    </location>
</feature>
<dbReference type="PROSITE" id="PS50103">
    <property type="entry name" value="ZF_C3H1"/>
    <property type="match status" value="5"/>
</dbReference>
<feature type="transmembrane region" description="Helical" evidence="7">
    <location>
        <begin position="1506"/>
        <end position="1526"/>
    </location>
</feature>
<keyword evidence="7" id="KW-0472">Membrane</keyword>
<feature type="compositionally biased region" description="Low complexity" evidence="6">
    <location>
        <begin position="893"/>
        <end position="902"/>
    </location>
</feature>
<dbReference type="SUPFAM" id="SSF90229">
    <property type="entry name" value="CCCH zinc finger"/>
    <property type="match status" value="5"/>
</dbReference>
<sequence length="1529" mass="159461">MPAAAPSPTAVAAAAKAADAADEELQCVVCGQAVEPQQAYCTAECSACGRLELHVWCAAKYTESRVRQVVTNSRAVEKHKLAAKSKPWTLLEKGRCPRGWREGSQGSEQEQQKARHQAKAAGGKGKAAEWGWEARHACSGRIQWASFSDEPREKKEKRKKKKPAAANAAGGAAAAAAAAAAKQAQGRAGAAGVSGAAAKRAAAAGPAVAPMSAAKAREFLGISSEEEEEVGSEAEDSSSSAYGWSEEDEEEWEEEEEDDQAAAEREAAIGGEEAEVAVREGLLPPTYRTQLCTAYLGGSECPERAACSWAHSLGELRVEAGIASGVLPVGFKTLMCQAFVLSGYCPLGRGCTMAHGVEEVRVLDSIRAGCVAPSYKTQRCSMYTMHGYCPHGLLCAYAHDYSELRREASVQQGNLNPRWKTALCTSFAATGSCLHGEYCDFAHGLSDLRLHAAVRDGFLPPTFHTRMCPNQPASGACPQRSSCHFAHSEEEQLPHLLTKGTLCAVYKETGVCRPDCPFVHNINTLQLPLEPIQRKLVAALSKGPGTRLSAAALRAAENSGSGSGAGGNAMAAAGGGGGGGGGGQGGEWGFAQSAAQGSPAAASASARRASGPASDGGSGTAATAAALSSKQQSMARLEARVAGLLGTRQRPWQLRPCNDHLECGRCYTVGCPHAHGKRELKERMEQWIEAELAKRQAWYERKQEERRLEAEQAARERQQQADLLLMYGPTQEQQWMAQRQHQAQAQQAAKEQLSVAALDQMRQHKLVLCVADLQEAGFRGPAAREAAEAAGGVAERAFEILLDGASSAARPPVDASREAEEVLDHVRSLGLSAADADAELILAGGDWEEAKQALTVRAEFGDRYDAAADGGGGPDGGSSAAGPLPLPLPLPLPVSLAGGSSSQQQPAAPAIDLGWSTSDWGEGANAAAALSPSSLAAAAVATAAAWPEAEAGQLSVLQLEGSEAGQAAKQLSYDEEGAGFESLVDVVSEAWKAGQQAEAGEQLQTEPPQGPVEGEQPAAQAEQLAEQPAAAAAAAAPEQPAAGQLASGGPAEEDEPFSAQQEQQEAVAADSAEQQEQQDDEKQQPGSPAAALVARRATCGCNIADLGACGTFVEPDSEQTSKLAAPSGIAPSMRAVASCSPAASACFTTRRPAARRLAAAPRAAPAAIAAAAAPAVFHYTELQLDTKPGIHIVDITPQIRAEVERLGVQEGFVNVLSRHTTTAVTINECEPRLLDDIRQFLRRLAPPNEPYLHNDLQYREAPPNWPGGWEAWAAQEPENAHSHLLSMVLGNSETVPVTGGKLALGQWQSVMLVELDGARKRTVGVQVRVNMEGGDLQALSQANGAAIETKLAYVLATNTPGKPTRPEVEAASLARDLASHAIIRGRLPLLVHDGTSLTGPSTLTLSDGRQYAVIACTHIPPSCSPATDACKLEVAAGLAEARADALRTSLAASQPAAACHVAVGVVTSAHGLQWVLAPQQPGWGKELLMGQAGSKAPAGTKRQASMWRLAAVLLTVAAAAVLGFAVGSS</sequence>
<keyword evidence="4 5" id="KW-0862">Zinc</keyword>
<evidence type="ECO:0000256" key="1">
    <source>
        <dbReference type="ARBA" id="ARBA00022723"/>
    </source>
</evidence>
<feature type="zinc finger region" description="C3H1-type" evidence="5">
    <location>
        <begin position="330"/>
        <end position="358"/>
    </location>
</feature>
<reference evidence="9 11" key="1">
    <citation type="journal article" date="2018" name="Plant J.">
        <title>Genome sequences of Chlorella sorokiniana UTEX 1602 and Micractinium conductrix SAG 241.80: implications to maltose excretion by a green alga.</title>
        <authorList>
            <person name="Arriola M.B."/>
            <person name="Velmurugan N."/>
            <person name="Zhang Y."/>
            <person name="Plunkett M.H."/>
            <person name="Hondzo H."/>
            <person name="Barney B.M."/>
        </authorList>
    </citation>
    <scope>NUCLEOTIDE SEQUENCE [LARGE SCALE GENOMIC DNA]</scope>
    <source>
        <strain evidence="9">1602</strain>
        <strain evidence="11">UTEX 1602</strain>
    </source>
</reference>
<organism evidence="9 11">
    <name type="scientific">Chlorella sorokiniana</name>
    <name type="common">Freshwater green alga</name>
    <dbReference type="NCBI Taxonomy" id="3076"/>
    <lineage>
        <taxon>Eukaryota</taxon>
        <taxon>Viridiplantae</taxon>
        <taxon>Chlorophyta</taxon>
        <taxon>core chlorophytes</taxon>
        <taxon>Trebouxiophyceae</taxon>
        <taxon>Chlorellales</taxon>
        <taxon>Chlorellaceae</taxon>
        <taxon>Chlorella clade</taxon>
        <taxon>Chlorella</taxon>
    </lineage>
</organism>
<protein>
    <submittedName>
        <fullName evidence="10">Secondary thiamine-phosphate synthase enzyme isoform A</fullName>
    </submittedName>
    <submittedName>
        <fullName evidence="9">Secondary thiamine-phosphate synthase enzyme isoform B</fullName>
    </submittedName>
</protein>
<feature type="compositionally biased region" description="Low complexity" evidence="6">
    <location>
        <begin position="1059"/>
        <end position="1075"/>
    </location>
</feature>
<reference evidence="9" key="2">
    <citation type="submission" date="2018-02" db="EMBL/GenBank/DDBJ databases">
        <authorList>
            <person name="Cohen D.B."/>
            <person name="Kent A.D."/>
        </authorList>
    </citation>
    <scope>NUCLEOTIDE SEQUENCE</scope>
    <source>
        <strain evidence="9">1602</strain>
    </source>
</reference>
<dbReference type="Gene3D" id="4.10.1000.10">
    <property type="entry name" value="Zinc finger, CCCH-type"/>
    <property type="match status" value="4"/>
</dbReference>
<dbReference type="Pfam" id="PF00642">
    <property type="entry name" value="zf-CCCH"/>
    <property type="match status" value="1"/>
</dbReference>
<dbReference type="PANTHER" id="PTHR12547:SF18">
    <property type="entry name" value="PROTEIN TIS11"/>
    <property type="match status" value="1"/>
</dbReference>
<dbReference type="GO" id="GO:0008270">
    <property type="term" value="F:zinc ion binding"/>
    <property type="evidence" value="ECO:0007669"/>
    <property type="project" value="UniProtKB-KW"/>
</dbReference>
<feature type="zinc finger region" description="C3H1-type" evidence="5">
    <location>
        <begin position="374"/>
        <end position="402"/>
    </location>
</feature>
<feature type="domain" description="C3H1-type" evidence="8">
    <location>
        <begin position="462"/>
        <end position="490"/>
    </location>
</feature>
<dbReference type="InterPro" id="IPR001602">
    <property type="entry name" value="UPF0047_YjbQ-like"/>
</dbReference>
<feature type="region of interest" description="Disordered" evidence="6">
    <location>
        <begin position="865"/>
        <end position="915"/>
    </location>
</feature>
<feature type="zinc finger region" description="C3H1-type" evidence="5">
    <location>
        <begin position="286"/>
        <end position="314"/>
    </location>
</feature>
<dbReference type="STRING" id="3076.A0A2P6TWS1"/>
<dbReference type="GO" id="GO:0003729">
    <property type="term" value="F:mRNA binding"/>
    <property type="evidence" value="ECO:0007669"/>
    <property type="project" value="InterPro"/>
</dbReference>
<dbReference type="Gene3D" id="2.60.120.460">
    <property type="entry name" value="YjbQ-like"/>
    <property type="match status" value="1"/>
</dbReference>
<dbReference type="InterPro" id="IPR045877">
    <property type="entry name" value="ZFP36-like"/>
</dbReference>
<keyword evidence="3 5" id="KW-0863">Zinc-finger</keyword>
<keyword evidence="7" id="KW-0812">Transmembrane</keyword>
<keyword evidence="7" id="KW-1133">Transmembrane helix</keyword>
<evidence type="ECO:0000256" key="6">
    <source>
        <dbReference type="SAM" id="MobiDB-lite"/>
    </source>
</evidence>
<evidence type="ECO:0000313" key="10">
    <source>
        <dbReference type="EMBL" id="PRW58498.1"/>
    </source>
</evidence>
<feature type="compositionally biased region" description="Gly residues" evidence="6">
    <location>
        <begin position="576"/>
        <end position="588"/>
    </location>
</feature>
<evidence type="ECO:0000256" key="4">
    <source>
        <dbReference type="ARBA" id="ARBA00022833"/>
    </source>
</evidence>
<feature type="region of interest" description="Disordered" evidence="6">
    <location>
        <begin position="576"/>
        <end position="627"/>
    </location>
</feature>
<feature type="domain" description="C3H1-type" evidence="8">
    <location>
        <begin position="418"/>
        <end position="446"/>
    </location>
</feature>
<comment type="caution">
    <text evidence="9">The sequence shown here is derived from an EMBL/GenBank/DDBJ whole genome shotgun (WGS) entry which is preliminary data.</text>
</comment>
<feature type="zinc finger region" description="C3H1-type" evidence="5">
    <location>
        <begin position="462"/>
        <end position="490"/>
    </location>
</feature>
<dbReference type="OrthoDB" id="410307at2759"/>
<dbReference type="InterPro" id="IPR000571">
    <property type="entry name" value="Znf_CCCH"/>
</dbReference>
<evidence type="ECO:0000256" key="7">
    <source>
        <dbReference type="SAM" id="Phobius"/>
    </source>
</evidence>
<dbReference type="EMBL" id="LHPG02000005">
    <property type="protein sequence ID" value="PRW58497.1"/>
    <property type="molecule type" value="Genomic_DNA"/>
</dbReference>
<keyword evidence="11" id="KW-1185">Reference proteome</keyword>
<feature type="region of interest" description="Disordered" evidence="6">
    <location>
        <begin position="93"/>
        <end position="129"/>
    </location>
</feature>
<evidence type="ECO:0000313" key="9">
    <source>
        <dbReference type="EMBL" id="PRW58497.1"/>
    </source>
</evidence>
<feature type="region of interest" description="Disordered" evidence="6">
    <location>
        <begin position="223"/>
        <end position="270"/>
    </location>
</feature>
<gene>
    <name evidence="9" type="ORF">C2E21_2837</name>
</gene>
<dbReference type="InterPro" id="IPR036855">
    <property type="entry name" value="Znf_CCCH_sf"/>
</dbReference>
<evidence type="ECO:0000313" key="11">
    <source>
        <dbReference type="Proteomes" id="UP000239899"/>
    </source>
</evidence>
<evidence type="ECO:0000256" key="2">
    <source>
        <dbReference type="ARBA" id="ARBA00022737"/>
    </source>
</evidence>
<dbReference type="Proteomes" id="UP000239899">
    <property type="component" value="Unassembled WGS sequence"/>
</dbReference>
<dbReference type="Pfam" id="PF01894">
    <property type="entry name" value="YjbQ"/>
    <property type="match status" value="1"/>
</dbReference>
<dbReference type="PANTHER" id="PTHR12547">
    <property type="entry name" value="CCCH ZINC FINGER/TIS11-RELATED"/>
    <property type="match status" value="1"/>
</dbReference>
<dbReference type="EMBL" id="LHPG02000005">
    <property type="protein sequence ID" value="PRW58498.1"/>
    <property type="molecule type" value="Genomic_DNA"/>
</dbReference>
<evidence type="ECO:0000259" key="8">
    <source>
        <dbReference type="PROSITE" id="PS50103"/>
    </source>
</evidence>
<feature type="compositionally biased region" description="Low complexity" evidence="6">
    <location>
        <begin position="589"/>
        <end position="613"/>
    </location>
</feature>
<keyword evidence="2" id="KW-0677">Repeat</keyword>
<name>A0A2P6TWS1_CHLSO</name>
<dbReference type="SMART" id="SM00356">
    <property type="entry name" value="ZnF_C3H1"/>
    <property type="match status" value="6"/>
</dbReference>
<feature type="compositionally biased region" description="Acidic residues" evidence="6">
    <location>
        <begin position="245"/>
        <end position="261"/>
    </location>
</feature>
<dbReference type="InterPro" id="IPR035917">
    <property type="entry name" value="YjbQ-like_sf"/>
</dbReference>
<dbReference type="SUPFAM" id="SSF111038">
    <property type="entry name" value="YjbQ-like"/>
    <property type="match status" value="1"/>
</dbReference>
<feature type="region of interest" description="Disordered" evidence="6">
    <location>
        <begin position="993"/>
        <end position="1089"/>
    </location>
</feature>
<feature type="compositionally biased region" description="Acidic residues" evidence="6">
    <location>
        <begin position="224"/>
        <end position="236"/>
    </location>
</feature>
<feature type="region of interest" description="Disordered" evidence="6">
    <location>
        <begin position="143"/>
        <end position="167"/>
    </location>
</feature>
<feature type="compositionally biased region" description="Low complexity" evidence="6">
    <location>
        <begin position="993"/>
        <end position="1045"/>
    </location>
</feature>
<evidence type="ECO:0000256" key="3">
    <source>
        <dbReference type="ARBA" id="ARBA00022771"/>
    </source>
</evidence>
<feature type="domain" description="C3H1-type" evidence="8">
    <location>
        <begin position="374"/>
        <end position="402"/>
    </location>
</feature>
<proteinExistence type="predicted"/>
<keyword evidence="1 5" id="KW-0479">Metal-binding</keyword>
<feature type="domain" description="C3H1-type" evidence="8">
    <location>
        <begin position="330"/>
        <end position="358"/>
    </location>
</feature>
<evidence type="ECO:0000256" key="5">
    <source>
        <dbReference type="PROSITE-ProRule" id="PRU00723"/>
    </source>
</evidence>